<evidence type="ECO:0000313" key="2">
    <source>
        <dbReference type="EMBL" id="POG79679.1"/>
    </source>
</evidence>
<feature type="non-terminal residue" evidence="2">
    <location>
        <position position="94"/>
    </location>
</feature>
<comment type="caution">
    <text evidence="2">The sequence shown here is derived from an EMBL/GenBank/DDBJ whole genome shotgun (WGS) entry which is preliminary data.</text>
</comment>
<reference evidence="2 3" key="1">
    <citation type="journal article" date="2013" name="Proc. Natl. Acad. Sci. U.S.A.">
        <title>Genome of an arbuscular mycorrhizal fungus provides insight into the oldest plant symbiosis.</title>
        <authorList>
            <person name="Tisserant E."/>
            <person name="Malbreil M."/>
            <person name="Kuo A."/>
            <person name="Kohler A."/>
            <person name="Symeonidi A."/>
            <person name="Balestrini R."/>
            <person name="Charron P."/>
            <person name="Duensing N."/>
            <person name="Frei Dit Frey N."/>
            <person name="Gianinazzi-Pearson V."/>
            <person name="Gilbert L.B."/>
            <person name="Handa Y."/>
            <person name="Herr J.R."/>
            <person name="Hijri M."/>
            <person name="Koul R."/>
            <person name="Kawaguchi M."/>
            <person name="Krajinski F."/>
            <person name="Lammers P.J."/>
            <person name="Masclaux F.G."/>
            <person name="Murat C."/>
            <person name="Morin E."/>
            <person name="Ndikumana S."/>
            <person name="Pagni M."/>
            <person name="Petitpierre D."/>
            <person name="Requena N."/>
            <person name="Rosikiewicz P."/>
            <person name="Riley R."/>
            <person name="Saito K."/>
            <person name="San Clemente H."/>
            <person name="Shapiro H."/>
            <person name="van Tuinen D."/>
            <person name="Becard G."/>
            <person name="Bonfante P."/>
            <person name="Paszkowski U."/>
            <person name="Shachar-Hill Y.Y."/>
            <person name="Tuskan G.A."/>
            <person name="Young P.W."/>
            <person name="Sanders I.R."/>
            <person name="Henrissat B."/>
            <person name="Rensing S.A."/>
            <person name="Grigoriev I.V."/>
            <person name="Corradi N."/>
            <person name="Roux C."/>
            <person name="Martin F."/>
        </authorList>
    </citation>
    <scope>NUCLEOTIDE SEQUENCE [LARGE SCALE GENOMIC DNA]</scope>
    <source>
        <strain evidence="2 3">DAOM 197198</strain>
    </source>
</reference>
<dbReference type="SUPFAM" id="SSF117281">
    <property type="entry name" value="Kelch motif"/>
    <property type="match status" value="1"/>
</dbReference>
<dbReference type="Gene3D" id="2.120.10.80">
    <property type="entry name" value="Kelch-type beta propeller"/>
    <property type="match status" value="1"/>
</dbReference>
<organism evidence="2 3">
    <name type="scientific">Rhizophagus irregularis (strain DAOM 181602 / DAOM 197198 / MUCL 43194)</name>
    <name type="common">Arbuscular mycorrhizal fungus</name>
    <name type="synonym">Glomus intraradices</name>
    <dbReference type="NCBI Taxonomy" id="747089"/>
    <lineage>
        <taxon>Eukaryota</taxon>
        <taxon>Fungi</taxon>
        <taxon>Fungi incertae sedis</taxon>
        <taxon>Mucoromycota</taxon>
        <taxon>Glomeromycotina</taxon>
        <taxon>Glomeromycetes</taxon>
        <taxon>Glomerales</taxon>
        <taxon>Glomeraceae</taxon>
        <taxon>Rhizophagus</taxon>
    </lineage>
</organism>
<evidence type="ECO:0000313" key="3">
    <source>
        <dbReference type="Proteomes" id="UP000018888"/>
    </source>
</evidence>
<dbReference type="InterPro" id="IPR001480">
    <property type="entry name" value="Bulb-type_lectin_dom"/>
</dbReference>
<keyword evidence="3" id="KW-1185">Reference proteome</keyword>
<dbReference type="AlphaFoldDB" id="A0A2P4QPW3"/>
<accession>A0A2P4QPW3</accession>
<dbReference type="Proteomes" id="UP000018888">
    <property type="component" value="Unassembled WGS sequence"/>
</dbReference>
<dbReference type="InterPro" id="IPR015915">
    <property type="entry name" value="Kelch-typ_b-propeller"/>
</dbReference>
<proteinExistence type="predicted"/>
<feature type="domain" description="Bulb-type lectin" evidence="1">
    <location>
        <begin position="1"/>
        <end position="94"/>
    </location>
</feature>
<dbReference type="PROSITE" id="PS50927">
    <property type="entry name" value="BULB_LECTIN"/>
    <property type="match status" value="1"/>
</dbReference>
<name>A0A2P4QPW3_RHIID</name>
<evidence type="ECO:0000259" key="1">
    <source>
        <dbReference type="PROSITE" id="PS50927"/>
    </source>
</evidence>
<dbReference type="EMBL" id="AUPC02000023">
    <property type="protein sequence ID" value="POG79679.1"/>
    <property type="molecule type" value="Genomic_DNA"/>
</dbReference>
<reference evidence="2 3" key="2">
    <citation type="journal article" date="2018" name="New Phytol.">
        <title>High intraspecific genome diversity in the model arbuscular mycorrhizal symbiont Rhizophagus irregularis.</title>
        <authorList>
            <person name="Chen E.C.H."/>
            <person name="Morin E."/>
            <person name="Beaudet D."/>
            <person name="Noel J."/>
            <person name="Yildirir G."/>
            <person name="Ndikumana S."/>
            <person name="Charron P."/>
            <person name="St-Onge C."/>
            <person name="Giorgi J."/>
            <person name="Kruger M."/>
            <person name="Marton T."/>
            <person name="Ropars J."/>
            <person name="Grigoriev I.V."/>
            <person name="Hainaut M."/>
            <person name="Henrissat B."/>
            <person name="Roux C."/>
            <person name="Martin F."/>
            <person name="Corradi N."/>
        </authorList>
    </citation>
    <scope>NUCLEOTIDE SEQUENCE [LARGE SCALE GENOMIC DNA]</scope>
    <source>
        <strain evidence="2 3">DAOM 197198</strain>
    </source>
</reference>
<gene>
    <name evidence="2" type="ORF">GLOIN_2v1524946</name>
</gene>
<protein>
    <recommendedName>
        <fullName evidence="1">Bulb-type lectin domain-containing protein</fullName>
    </recommendedName>
</protein>
<sequence length="94" mass="10398">MNIFDTISLTWSKGPIENAPLPRISYTATLLSNGIIVYIGGTEIYLIDINQLSLYDTKVDLWSSMTARGAILENRYSHSAVLTSDERIIIFGGS</sequence>